<dbReference type="Pfam" id="PF12359">
    <property type="entry name" value="DUF3645"/>
    <property type="match status" value="1"/>
</dbReference>
<dbReference type="Pfam" id="PF20255">
    <property type="entry name" value="DUF6606"/>
    <property type="match status" value="1"/>
</dbReference>
<keyword evidence="3" id="KW-0645">Protease</keyword>
<keyword evidence="11" id="KW-1185">Reference proteome</keyword>
<feature type="domain" description="DUF6606" evidence="9">
    <location>
        <begin position="13"/>
        <end position="286"/>
    </location>
</feature>
<accession>A0A084AL18</accession>
<evidence type="ECO:0000256" key="3">
    <source>
        <dbReference type="ARBA" id="ARBA00022670"/>
    </source>
</evidence>
<dbReference type="InterPro" id="IPR051346">
    <property type="entry name" value="OTU_Deubiquitinase"/>
</dbReference>
<dbReference type="InterPro" id="IPR022099">
    <property type="entry name" value="DUF3638"/>
</dbReference>
<proteinExistence type="predicted"/>
<feature type="domain" description="DUF3638" evidence="7">
    <location>
        <begin position="2027"/>
        <end position="2249"/>
    </location>
</feature>
<dbReference type="InterPro" id="IPR022105">
    <property type="entry name" value="DUF3645"/>
</dbReference>
<sequence length="3127" mass="355610">MATFKATAALRSIINHVFLPPHLPSGEDGMSWIAELFELIHASLQDFRLLHDEAEADFVRQAMVAMHSLDQSRDRFGAISAHDVTELFSRMRQEDGPVPLHVVAQNAGILVRSTPSQVVFETFELSPSNTAVYSTPGRLRRYFPDAAVAVPFETFEDSEVIKVIAQTLATMSHQSVSEMQPRAMKAKRNQIEERGTVKPFIVNHLFLAIIRSIGGVQHQVATICKNTREDVMWSDGHKLPWRRSPIWLLIRVTLERTLSPPSKEAGPKGCMLYKRFMIYFLSRILEQCLQENMESDILSIMNAKLARRLVKLDTGCHSQWLRTVGNTMQRCRRTLDERWNATMDAHRRRLHFSAIRLPEITQDLAIKMPGLSFYLNDISSRSSLSMRKFQPPRPHIWVFQSEALPIANSLVNSSGAYNAYNLAAFETWVATNLKAWWKDHVSYENSCQAIDDLVQSYVDCASHEYQDNPEGMSIMFLTVLELWIACDKSAIEQCALIASYKAEIPIVPWESLLLRSASDMQRLLKVETYLNNRNQRARFHRSALYDVGCNDDFGAQFFATSLPHQVLLRQIEENAYEARIAKREELQSKKRIYQDLMDEHEWLSCTYRTVINRWGDEEVKHCDSCRKCRLQDEADNMRIEAHEWPLPTDSAMIKAVVFELRVPPYITSWRNCTLFLLQTVFRLDSHDLEPSWSCSLESYRELRRYHCAPMPGASIGLSSKTKPHASTHRKETPVGLAEESDVCLATGPQWEVFDNLRGQFLHPLQLSDHISSVCTLQLPQQSQSMQSFLTRIWEEPDGADPNSVIASQHACPPHFSTDEFKALCSLGLGRHTLWLNILVQLAMPSVDLNKIETLLFIWQVAEQCGPSSDAWRRTAHTRLQDSNFVCVCLETLKRCLDRVKESWESRIAVGSCILLATRLLSLCPLDQHAACLAFLSECRNISYEWQGVIREKASTSQDSKFRLDFSQRAYEAALLCLSSFDVDDEHVTRLLDDAQTAKAYFGSLLNMNDTSFSASDENILQKQLRLRCCRLIRRYHYISQTSMTEVQAKGLDLAVQTNWTTFQRSAGSAWQMTELCWFHSKCEVSGILLDVHFNAITGELLVNGLPRGRLPVEYEQHPTYKLLFGHAAFEAMPVAEPGMRFAASKTFRGFQLQFLLNESSNDLVVRARKNDQIWELLPNRLLEDHLPWRFYRDHVFWYNPSTSEITLRRNETPWEEDAHLWTISEKNSDWKVQDPEGNRLVFPTTCTAKSFNAVFEPMEAIFGLHIVFKPQAESIEIDIPRLRLDFFVEPGSSKIQSRQFRGMHIDKAQELETLIGLQTRLVLCNSSHNPIQRVVLIPDGTPCSHMKALGNGLLHTTVQISDSATSTQAYSIDTHLGHLRGNGSLKSRLFLAELHAVTSGCVPDPLTGHTGTEEALEILNSAAVRSFPFKDTDEVEILQRLTKLAPTRKFYPAHLKEMQVVSWNSYMSPLAQSDSFTVVTRKIWEEAMKLKFLLPISRSMIELRIAEVDQLTRRSLARALAPPMTKIIPIKGNFDSEYKRNVPEEIRKRTLQAVRFGSALYKGGGILFDADSSLSPESLYSILASEQGRADGNQPVVSRSDLRFDAKYVGNQDELLSSMWCKFHWVLTNAIHDGRLPLVPWLATLAFAPKARTFCLQALLSFATVPDMNRPSIPPNPHYDLGKGREYKSKEIEIILQRNAIYFHQSPEYRLPKYQWESNMSAAQRREAAFRSKLETEKAHIEAEIRRQWPRFSVSFAGIDTSYFSTINSDSAVGDWFKAWFGNLKFYQYLTDVCKILGNAKRINIDVLDCDLIAAPYFARQGLGEVNLIDLLGKHPAPAVVRAESRFHHDVVYGDFQGAPDLSSLRELMERLSDKTISQQESLYIAKLDKSIACLSKRTRKAASATSSAGLRVLIDEFEVQAQSSGVIIRDELRTILSMGVHGAFDPEQLESSWQAAALTHQWPRLSTRQILGLMRHGKWQYVPLSWKKTITEFAMGISDLQSIERLSRALHEHQTLAQELASFSPRSWDPIEYPDSLLLEVEGNMRIRQVQDDIATTMRDPPDKKNAVMQLNMGEGKSAVIVPIVAAALADSSRLVRVVVAKPQSRQMWDILVSKLGGLMGRRIHQMPLSRSTKLDTSQVQTLMHYNQQCARDAGVMLVQPEHLLSFQLMTIEVAIQQEKKLGQALWELHEFLDSNSRDIVDESDENFSTKFELIYTMGNQRSIEHGPDRWIIIQEVLGMIAKFARGLKEMYPKGIELDEKGRSSFPLIRFLDAESSTSVLRQVAEQICSRGIYGFPISHESERMREQLLRYILDTHLGTEIQDSVEAGRFWDVSSKNLLLLRGLFAGGILEFVFRHKRWRVNYGLDFERLPSTRLVVPYRAKDSPSPRSEFSHPDVVICLTCLSYYYGGLSDDDQTSSLQYLLQSDQANIEFQEWVNSSDCLPTSFRHIKSINLQDREQCLKSVFPSFRYSKGAVDYFLSHLVFNREMKEFPYKLSASGWDIGRRKPHPLTGFSGTNDSQHVLPVSVAQLELKGQKHTNALVLGHLMQPENSVVSLTDEGFGGICHSRDFLSLVTSMQPEVRVVLDVGALVLDMTNEQFAQEWLSVSQGHEDIEAVVFCNSSDDVCVLDRRGHIQLLATSPYAVQLDRCVAFLDEAHTRGIDLRLPTDYRAAVTLGANLTKDRLIQACMRMRKLAVGQSVVFCVPEEIETKIREMTENNTGTSMSVSDVLAWAIHGTWTDLRRSMPLWFQQGKTFAKHKLLWDAARAEESHALQSGDLAQGFLEDEAKSLEERYRPRTAHTLDLSSDPDSFDTEITSQILQRCKQFKGLDLVSGVLQEEQERELAPEIEEEKQLELPAPAAPAHHALHPDVIAFIRTGEIKRTQGNDAFLRAFDILRETTAAKYLDLKGLPQTILVTQDFERTIQKASTVDSSKDKYQRVVQWVLTSRRSRNRAGSMVILSPYEANKLMPDIEASSAVILHVFAPQHNKEIQPLDDLTLFTIPVFPSPQRIPRRMTIELVLFSGQLYFRSYEQYVDACNYLCLAHEPASGSMLVRSDGFIDPASHGPDRDPSTILKKSPVRFFKMMMTRIRRPCESIEKTHVGRMLEGGLLTAENFEVASGRDVM</sequence>
<comment type="catalytic activity">
    <reaction evidence="1">
        <text>Thiol-dependent hydrolysis of ester, thioester, amide, peptide and isopeptide bonds formed by the C-terminal Gly of ubiquitin (a 76-residue protein attached to proteins as an intracellular targeting signal).</text>
        <dbReference type="EC" id="3.4.19.12"/>
    </reaction>
</comment>
<name>A0A084AL18_STACB</name>
<keyword evidence="4" id="KW-0833">Ubl conjugation pathway</keyword>
<dbReference type="OrthoDB" id="3182339at2759"/>
<dbReference type="GO" id="GO:0006508">
    <property type="term" value="P:proteolysis"/>
    <property type="evidence" value="ECO:0007669"/>
    <property type="project" value="UniProtKB-KW"/>
</dbReference>
<evidence type="ECO:0000256" key="5">
    <source>
        <dbReference type="ARBA" id="ARBA00022801"/>
    </source>
</evidence>
<keyword evidence="6" id="KW-0788">Thiol protease</keyword>
<dbReference type="PANTHER" id="PTHR13367">
    <property type="entry name" value="UBIQUITIN THIOESTERASE"/>
    <property type="match status" value="1"/>
</dbReference>
<dbReference type="InterPro" id="IPR046541">
    <property type="entry name" value="DUF6606"/>
</dbReference>
<evidence type="ECO:0000313" key="10">
    <source>
        <dbReference type="EMBL" id="KEY65997.1"/>
    </source>
</evidence>
<keyword evidence="5" id="KW-0378">Hydrolase</keyword>
<evidence type="ECO:0000259" key="9">
    <source>
        <dbReference type="Pfam" id="PF20255"/>
    </source>
</evidence>
<evidence type="ECO:0000259" key="8">
    <source>
        <dbReference type="Pfam" id="PF12359"/>
    </source>
</evidence>
<evidence type="ECO:0000256" key="2">
    <source>
        <dbReference type="ARBA" id="ARBA00012759"/>
    </source>
</evidence>
<dbReference type="EMBL" id="KL648676">
    <property type="protein sequence ID" value="KEY65997.1"/>
    <property type="molecule type" value="Genomic_DNA"/>
</dbReference>
<gene>
    <name evidence="10" type="ORF">S7711_06905</name>
</gene>
<evidence type="ECO:0000256" key="4">
    <source>
        <dbReference type="ARBA" id="ARBA00022786"/>
    </source>
</evidence>
<dbReference type="Pfam" id="PF12340">
    <property type="entry name" value="DUF3638"/>
    <property type="match status" value="1"/>
</dbReference>
<dbReference type="PANTHER" id="PTHR13367:SF34">
    <property type="match status" value="1"/>
</dbReference>
<evidence type="ECO:0000256" key="1">
    <source>
        <dbReference type="ARBA" id="ARBA00000707"/>
    </source>
</evidence>
<organism evidence="10 11">
    <name type="scientific">Stachybotrys chartarum (strain CBS 109288 / IBT 7711)</name>
    <name type="common">Toxic black mold</name>
    <name type="synonym">Stilbospora chartarum</name>
    <dbReference type="NCBI Taxonomy" id="1280523"/>
    <lineage>
        <taxon>Eukaryota</taxon>
        <taxon>Fungi</taxon>
        <taxon>Dikarya</taxon>
        <taxon>Ascomycota</taxon>
        <taxon>Pezizomycotina</taxon>
        <taxon>Sordariomycetes</taxon>
        <taxon>Hypocreomycetidae</taxon>
        <taxon>Hypocreales</taxon>
        <taxon>Stachybotryaceae</taxon>
        <taxon>Stachybotrys</taxon>
    </lineage>
</organism>
<dbReference type="GO" id="GO:0004843">
    <property type="term" value="F:cysteine-type deubiquitinase activity"/>
    <property type="evidence" value="ECO:0007669"/>
    <property type="project" value="UniProtKB-EC"/>
</dbReference>
<reference evidence="10 11" key="1">
    <citation type="journal article" date="2014" name="BMC Genomics">
        <title>Comparative genome sequencing reveals chemotype-specific gene clusters in the toxigenic black mold Stachybotrys.</title>
        <authorList>
            <person name="Semeiks J."/>
            <person name="Borek D."/>
            <person name="Otwinowski Z."/>
            <person name="Grishin N.V."/>
        </authorList>
    </citation>
    <scope>NUCLEOTIDE SEQUENCE [LARGE SCALE GENOMIC DNA]</scope>
    <source>
        <strain evidence="11">CBS 109288 / IBT 7711</strain>
    </source>
</reference>
<dbReference type="HOGENOM" id="CLU_000211_1_0_1"/>
<dbReference type="EC" id="3.4.19.12" evidence="2"/>
<evidence type="ECO:0000259" key="7">
    <source>
        <dbReference type="Pfam" id="PF12340"/>
    </source>
</evidence>
<dbReference type="Proteomes" id="UP000028045">
    <property type="component" value="Unassembled WGS sequence"/>
</dbReference>
<evidence type="ECO:0000313" key="11">
    <source>
        <dbReference type="Proteomes" id="UP000028045"/>
    </source>
</evidence>
<feature type="domain" description="DUF3645" evidence="8">
    <location>
        <begin position="2371"/>
        <end position="2403"/>
    </location>
</feature>
<evidence type="ECO:0000256" key="6">
    <source>
        <dbReference type="ARBA" id="ARBA00022807"/>
    </source>
</evidence>
<protein>
    <recommendedName>
        <fullName evidence="2">ubiquitinyl hydrolase 1</fullName>
        <ecNumber evidence="2">3.4.19.12</ecNumber>
    </recommendedName>
</protein>